<proteinExistence type="predicted"/>
<evidence type="ECO:0000313" key="1">
    <source>
        <dbReference type="EMBL" id="PWB01664.1"/>
    </source>
</evidence>
<comment type="caution">
    <text evidence="1">The sequence shown here is derived from an EMBL/GenBank/DDBJ whole genome shotgun (WGS) entry which is preliminary data.</text>
</comment>
<dbReference type="RefSeq" id="WP_107032598.1">
    <property type="nucleotide sequence ID" value="NZ_PUEC01000019.1"/>
</dbReference>
<dbReference type="AlphaFoldDB" id="A0A2V1INI6"/>
<accession>A0A2V1INI6</accession>
<dbReference type="GO" id="GO:0008237">
    <property type="term" value="F:metallopeptidase activity"/>
    <property type="evidence" value="ECO:0007669"/>
    <property type="project" value="InterPro"/>
</dbReference>
<dbReference type="SUPFAM" id="SSF55486">
    <property type="entry name" value="Metalloproteases ('zincins'), catalytic domain"/>
    <property type="match status" value="1"/>
</dbReference>
<dbReference type="Gene3D" id="3.40.390.10">
    <property type="entry name" value="Collagenase (Catalytic Domain)"/>
    <property type="match status" value="1"/>
</dbReference>
<protein>
    <submittedName>
        <fullName evidence="1">Uncharacterized protein</fullName>
    </submittedName>
</protein>
<dbReference type="EMBL" id="PUEC01000019">
    <property type="protein sequence ID" value="PWB01664.1"/>
    <property type="molecule type" value="Genomic_DNA"/>
</dbReference>
<dbReference type="InterPro" id="IPR024079">
    <property type="entry name" value="MetalloPept_cat_dom_sf"/>
</dbReference>
<name>A0A2V1INI6_9BACT</name>
<reference evidence="2" key="1">
    <citation type="submission" date="2018-02" db="EMBL/GenBank/DDBJ databases">
        <authorList>
            <person name="Clavel T."/>
            <person name="Strowig T."/>
        </authorList>
    </citation>
    <scope>NUCLEOTIDE SEQUENCE [LARGE SCALE GENOMIC DNA]</scope>
    <source>
        <strain evidence="2">DSM 103720</strain>
    </source>
</reference>
<organism evidence="1 2">
    <name type="scientific">Duncaniella muris</name>
    <dbReference type="NCBI Taxonomy" id="2094150"/>
    <lineage>
        <taxon>Bacteria</taxon>
        <taxon>Pseudomonadati</taxon>
        <taxon>Bacteroidota</taxon>
        <taxon>Bacteroidia</taxon>
        <taxon>Bacteroidales</taxon>
        <taxon>Muribaculaceae</taxon>
        <taxon>Duncaniella</taxon>
    </lineage>
</organism>
<dbReference type="Proteomes" id="UP000244905">
    <property type="component" value="Unassembled WGS sequence"/>
</dbReference>
<sequence length="206" mass="22568">MGRNSGGVVNVSGGGANAGIVAKAVKNSRSISTINDRSVAKELQQGISRFHAVLGVRERSVRIADLSGMNALGVTYIGGEGKSAGILLNEKFFDRKRKAIISDVRTKHYDTGFKNRTNAPLQHTITHELAHATWNAHMSSANARGAKKEITQLYHRWLGDKKKKGYGSYGATNVSEFWAEAVTKAVHGKSDRYTKRVINIARKYKL</sequence>
<dbReference type="GeneID" id="82526462"/>
<keyword evidence="2" id="KW-1185">Reference proteome</keyword>
<evidence type="ECO:0000313" key="2">
    <source>
        <dbReference type="Proteomes" id="UP000244905"/>
    </source>
</evidence>
<gene>
    <name evidence="1" type="ORF">C5O23_08925</name>
</gene>